<evidence type="ECO:0000256" key="4">
    <source>
        <dbReference type="ARBA" id="ARBA00022946"/>
    </source>
</evidence>
<dbReference type="InterPro" id="IPR036870">
    <property type="entry name" value="Ribosomal_bS18_sf"/>
</dbReference>
<dbReference type="SUPFAM" id="SSF46911">
    <property type="entry name" value="Ribosomal protein S18"/>
    <property type="match status" value="1"/>
</dbReference>
<dbReference type="Pfam" id="PF01084">
    <property type="entry name" value="Ribosomal_S18"/>
    <property type="match status" value="1"/>
</dbReference>
<evidence type="ECO:0000256" key="11">
    <source>
        <dbReference type="SAM" id="MobiDB-lite"/>
    </source>
</evidence>
<dbReference type="EMBL" id="JAODUP010000059">
    <property type="protein sequence ID" value="KAK2164736.1"/>
    <property type="molecule type" value="Genomic_DNA"/>
</dbReference>
<keyword evidence="4" id="KW-0809">Transit peptide</keyword>
<evidence type="ECO:0000256" key="8">
    <source>
        <dbReference type="ARBA" id="ARBA00032055"/>
    </source>
</evidence>
<evidence type="ECO:0000313" key="12">
    <source>
        <dbReference type="EMBL" id="KAK2164736.1"/>
    </source>
</evidence>
<keyword evidence="13" id="KW-1185">Reference proteome</keyword>
<dbReference type="GO" id="GO:0005763">
    <property type="term" value="C:mitochondrial small ribosomal subunit"/>
    <property type="evidence" value="ECO:0007669"/>
    <property type="project" value="UniProtKB-ARBA"/>
</dbReference>
<dbReference type="Proteomes" id="UP001208570">
    <property type="component" value="Unassembled WGS sequence"/>
</dbReference>
<evidence type="ECO:0000313" key="13">
    <source>
        <dbReference type="Proteomes" id="UP001208570"/>
    </source>
</evidence>
<feature type="region of interest" description="Disordered" evidence="11">
    <location>
        <begin position="28"/>
        <end position="53"/>
    </location>
</feature>
<sequence length="203" mass="23473">LTRTYLPVSVISGQSLTRCHHRQLFTGTPRLQQEEAGAAEEDEEKEDETSSTKVGTMRRFVDVETSIGYINSKAFKITYGDALVWESYRRNFKGPRPRRKTRITCIRNGVLATGNPCPICRDEYLTVDPKNTELLKQFVSPQTGLVLSYEKTGVCQQQYKNLLIAVQQAWDLGYLEMPLPNRRYNYADYYPEFKRKKQPARFS</sequence>
<dbReference type="GO" id="GO:0032543">
    <property type="term" value="P:mitochondrial translation"/>
    <property type="evidence" value="ECO:0007669"/>
    <property type="project" value="InterPro"/>
</dbReference>
<keyword evidence="3" id="KW-0597">Phosphoprotein</keyword>
<dbReference type="AlphaFoldDB" id="A0AAD9K557"/>
<comment type="caution">
    <text evidence="12">The sequence shown here is derived from an EMBL/GenBank/DDBJ whole genome shotgun (WGS) entry which is preliminary data.</text>
</comment>
<evidence type="ECO:0000256" key="2">
    <source>
        <dbReference type="ARBA" id="ARBA00006136"/>
    </source>
</evidence>
<feature type="non-terminal residue" evidence="12">
    <location>
        <position position="1"/>
    </location>
</feature>
<gene>
    <name evidence="12" type="ORF">LSH36_59g00019</name>
</gene>
<evidence type="ECO:0000256" key="1">
    <source>
        <dbReference type="ARBA" id="ARBA00004173"/>
    </source>
</evidence>
<dbReference type="Gene3D" id="4.10.640.10">
    <property type="entry name" value="Ribosomal protein S18"/>
    <property type="match status" value="1"/>
</dbReference>
<organism evidence="12 13">
    <name type="scientific">Paralvinella palmiformis</name>
    <dbReference type="NCBI Taxonomy" id="53620"/>
    <lineage>
        <taxon>Eukaryota</taxon>
        <taxon>Metazoa</taxon>
        <taxon>Spiralia</taxon>
        <taxon>Lophotrochozoa</taxon>
        <taxon>Annelida</taxon>
        <taxon>Polychaeta</taxon>
        <taxon>Sedentaria</taxon>
        <taxon>Canalipalpata</taxon>
        <taxon>Terebellida</taxon>
        <taxon>Terebelliformia</taxon>
        <taxon>Alvinellidae</taxon>
        <taxon>Paralvinella</taxon>
    </lineage>
</organism>
<name>A0AAD9K557_9ANNE</name>
<comment type="similarity">
    <text evidence="2">Belongs to the bacterial ribosomal protein bS18 family. Mitochondrion-specific ribosomal protein mS40 subfamily.</text>
</comment>
<dbReference type="FunFam" id="4.10.640.10:FF:000008">
    <property type="entry name" value="28S ribosomal protein S18b, mitochondrial"/>
    <property type="match status" value="1"/>
</dbReference>
<evidence type="ECO:0000256" key="6">
    <source>
        <dbReference type="ARBA" id="ARBA00023128"/>
    </source>
</evidence>
<reference evidence="12" key="1">
    <citation type="journal article" date="2023" name="Mol. Biol. Evol.">
        <title>Third-Generation Sequencing Reveals the Adaptive Role of the Epigenome in Three Deep-Sea Polychaetes.</title>
        <authorList>
            <person name="Perez M."/>
            <person name="Aroh O."/>
            <person name="Sun Y."/>
            <person name="Lan Y."/>
            <person name="Juniper S.K."/>
            <person name="Young C.R."/>
            <person name="Angers B."/>
            <person name="Qian P.Y."/>
        </authorList>
    </citation>
    <scope>NUCLEOTIDE SEQUENCE</scope>
    <source>
        <strain evidence="12">P08H-3</strain>
    </source>
</reference>
<protein>
    <recommendedName>
        <fullName evidence="9">Small ribosomal subunit protein mS40</fullName>
    </recommendedName>
    <alternativeName>
        <fullName evidence="8">28S ribosomal protein S18-2, mitochondrial</fullName>
    </alternativeName>
    <alternativeName>
        <fullName evidence="10">28S ribosomal protein S18b, mitochondrial</fullName>
    </alternativeName>
</protein>
<evidence type="ECO:0000256" key="3">
    <source>
        <dbReference type="ARBA" id="ARBA00022553"/>
    </source>
</evidence>
<proteinExistence type="inferred from homology"/>
<accession>A0AAD9K557</accession>
<dbReference type="InterPro" id="IPR040054">
    <property type="entry name" value="MRPS18B"/>
</dbReference>
<keyword evidence="7" id="KW-0687">Ribonucleoprotein</keyword>
<keyword evidence="5" id="KW-0689">Ribosomal protein</keyword>
<keyword evidence="6" id="KW-0496">Mitochondrion</keyword>
<dbReference type="GO" id="GO:0003735">
    <property type="term" value="F:structural constituent of ribosome"/>
    <property type="evidence" value="ECO:0007669"/>
    <property type="project" value="InterPro"/>
</dbReference>
<feature type="compositionally biased region" description="Acidic residues" evidence="11">
    <location>
        <begin position="37"/>
        <end position="49"/>
    </location>
</feature>
<dbReference type="PANTHER" id="PTHR13329:SF2">
    <property type="entry name" value="SMALL RIBOSOMAL SUBUNIT PROTEIN MS40"/>
    <property type="match status" value="1"/>
</dbReference>
<evidence type="ECO:0000256" key="9">
    <source>
        <dbReference type="ARBA" id="ARBA00035130"/>
    </source>
</evidence>
<evidence type="ECO:0000256" key="5">
    <source>
        <dbReference type="ARBA" id="ARBA00022980"/>
    </source>
</evidence>
<evidence type="ECO:0000256" key="7">
    <source>
        <dbReference type="ARBA" id="ARBA00023274"/>
    </source>
</evidence>
<evidence type="ECO:0000256" key="10">
    <source>
        <dbReference type="ARBA" id="ARBA00035515"/>
    </source>
</evidence>
<comment type="subcellular location">
    <subcellularLocation>
        <location evidence="1">Mitochondrion</location>
    </subcellularLocation>
</comment>
<dbReference type="PANTHER" id="PTHR13329">
    <property type="entry name" value="MITOCHONDRIAL RIBOSOMAL PROTEIN S18B"/>
    <property type="match status" value="1"/>
</dbReference>
<dbReference type="InterPro" id="IPR001648">
    <property type="entry name" value="Ribosomal_bS18"/>
</dbReference>